<accession>A0A0F9YUV1</accession>
<proteinExistence type="predicted"/>
<name>A0A0F9YUV1_9ZZZZ</name>
<gene>
    <name evidence="1" type="ORF">LCGC14_0045540</name>
</gene>
<reference evidence="1" key="1">
    <citation type="journal article" date="2015" name="Nature">
        <title>Complex archaea that bridge the gap between prokaryotes and eukaryotes.</title>
        <authorList>
            <person name="Spang A."/>
            <person name="Saw J.H."/>
            <person name="Jorgensen S.L."/>
            <person name="Zaremba-Niedzwiedzka K."/>
            <person name="Martijn J."/>
            <person name="Lind A.E."/>
            <person name="van Eijk R."/>
            <person name="Schleper C."/>
            <person name="Guy L."/>
            <person name="Ettema T.J."/>
        </authorList>
    </citation>
    <scope>NUCLEOTIDE SEQUENCE</scope>
</reference>
<evidence type="ECO:0000313" key="1">
    <source>
        <dbReference type="EMBL" id="KKO08614.1"/>
    </source>
</evidence>
<dbReference type="GO" id="GO:0003677">
    <property type="term" value="F:DNA binding"/>
    <property type="evidence" value="ECO:0007669"/>
    <property type="project" value="InterPro"/>
</dbReference>
<dbReference type="AlphaFoldDB" id="A0A0F9YUV1"/>
<organism evidence="1">
    <name type="scientific">marine sediment metagenome</name>
    <dbReference type="NCBI Taxonomy" id="412755"/>
    <lineage>
        <taxon>unclassified sequences</taxon>
        <taxon>metagenomes</taxon>
        <taxon>ecological metagenomes</taxon>
    </lineage>
</organism>
<sequence length="84" mass="8699">MTENKKMKLTGAQIRAGRAMLRISAQELADMAGIGVATVRRSEAVDGTIGVHYANSKAMQAALQGAGILFLGSDGGGPGVRLRE</sequence>
<comment type="caution">
    <text evidence="1">The sequence shown here is derived from an EMBL/GenBank/DDBJ whole genome shotgun (WGS) entry which is preliminary data.</text>
</comment>
<dbReference type="EMBL" id="LAZR01000009">
    <property type="protein sequence ID" value="KKO08614.1"/>
    <property type="molecule type" value="Genomic_DNA"/>
</dbReference>
<evidence type="ECO:0008006" key="2">
    <source>
        <dbReference type="Google" id="ProtNLM"/>
    </source>
</evidence>
<protein>
    <recommendedName>
        <fullName evidence="2">HTH cro/C1-type domain-containing protein</fullName>
    </recommendedName>
</protein>
<dbReference type="InterPro" id="IPR010982">
    <property type="entry name" value="Lambda_DNA-bd_dom_sf"/>
</dbReference>
<dbReference type="Gene3D" id="1.10.260.40">
    <property type="entry name" value="lambda repressor-like DNA-binding domains"/>
    <property type="match status" value="1"/>
</dbReference>
<dbReference type="SUPFAM" id="SSF47413">
    <property type="entry name" value="lambda repressor-like DNA-binding domains"/>
    <property type="match status" value="1"/>
</dbReference>